<comment type="caution">
    <text evidence="1">The sequence shown here is derived from an EMBL/GenBank/DDBJ whole genome shotgun (WGS) entry which is preliminary data.</text>
</comment>
<sequence length="55" mass="6836">MHYYHPEVKFLLVDHSDEQVEMLYDFNSHTWPMPKIGPRPPYYCNPRYEQYYPVI</sequence>
<reference evidence="1 2" key="1">
    <citation type="submission" date="2021-03" db="EMBL/GenBank/DDBJ databases">
        <title>Antimicrobial resistance genes in bacteria isolated from Japanese honey, and their potential for conferring macrolide and lincosamide resistance in the American foulbrood pathogen Paenibacillus larvae.</title>
        <authorList>
            <person name="Okamoto M."/>
            <person name="Kumagai M."/>
            <person name="Kanamori H."/>
            <person name="Takamatsu D."/>
        </authorList>
    </citation>
    <scope>NUCLEOTIDE SEQUENCE [LARGE SCALE GENOMIC DNA]</scope>
    <source>
        <strain evidence="1 2">J8TS2</strain>
    </source>
</reference>
<keyword evidence="2" id="KW-1185">Reference proteome</keyword>
<name>A0ABQ4KH52_9BACI</name>
<evidence type="ECO:0000313" key="2">
    <source>
        <dbReference type="Proteomes" id="UP000679950"/>
    </source>
</evidence>
<dbReference type="RefSeq" id="WP_191967577.1">
    <property type="nucleotide sequence ID" value="NZ_BORB01000011.1"/>
</dbReference>
<dbReference type="Proteomes" id="UP000679950">
    <property type="component" value="Unassembled WGS sequence"/>
</dbReference>
<protein>
    <submittedName>
        <fullName evidence="1">Uncharacterized protein</fullName>
    </submittedName>
</protein>
<accession>A0ABQ4KH52</accession>
<organism evidence="1 2">
    <name type="scientific">Lederbergia ruris</name>
    <dbReference type="NCBI Taxonomy" id="217495"/>
    <lineage>
        <taxon>Bacteria</taxon>
        <taxon>Bacillati</taxon>
        <taxon>Bacillota</taxon>
        <taxon>Bacilli</taxon>
        <taxon>Bacillales</taxon>
        <taxon>Bacillaceae</taxon>
        <taxon>Lederbergia</taxon>
    </lineage>
</organism>
<evidence type="ECO:0000313" key="1">
    <source>
        <dbReference type="EMBL" id="GIN57289.1"/>
    </source>
</evidence>
<dbReference type="EMBL" id="BORB01000011">
    <property type="protein sequence ID" value="GIN57289.1"/>
    <property type="molecule type" value="Genomic_DNA"/>
</dbReference>
<gene>
    <name evidence="1" type="ORF">J8TS2_16080</name>
</gene>
<proteinExistence type="predicted"/>